<protein>
    <submittedName>
        <fullName evidence="1">Uncharacterized protein</fullName>
    </submittedName>
</protein>
<proteinExistence type="predicted"/>
<dbReference type="EMBL" id="BLAY01000036">
    <property type="protein sequence ID" value="GET37940.1"/>
    <property type="molecule type" value="Genomic_DNA"/>
</dbReference>
<accession>A0AAV3X7Z7</accession>
<gene>
    <name evidence="1" type="ORF">MiSe_26940</name>
</gene>
<comment type="caution">
    <text evidence="1">The sequence shown here is derived from an EMBL/GenBank/DDBJ whole genome shotgun (WGS) entry which is preliminary data.</text>
</comment>
<evidence type="ECO:0000313" key="2">
    <source>
        <dbReference type="Proteomes" id="UP001050975"/>
    </source>
</evidence>
<name>A0AAV3X7Z7_9CYAN</name>
<dbReference type="Proteomes" id="UP001050975">
    <property type="component" value="Unassembled WGS sequence"/>
</dbReference>
<evidence type="ECO:0000313" key="1">
    <source>
        <dbReference type="EMBL" id="GET37940.1"/>
    </source>
</evidence>
<reference evidence="1" key="1">
    <citation type="submission" date="2019-10" db="EMBL/GenBank/DDBJ databases">
        <title>Draft genome sequece of Microseira wollei NIES-4236.</title>
        <authorList>
            <person name="Yamaguchi H."/>
            <person name="Suzuki S."/>
            <person name="Kawachi M."/>
        </authorList>
    </citation>
    <scope>NUCLEOTIDE SEQUENCE</scope>
    <source>
        <strain evidence="1">NIES-4236</strain>
    </source>
</reference>
<organism evidence="1 2">
    <name type="scientific">Microseira wollei NIES-4236</name>
    <dbReference type="NCBI Taxonomy" id="2530354"/>
    <lineage>
        <taxon>Bacteria</taxon>
        <taxon>Bacillati</taxon>
        <taxon>Cyanobacteriota</taxon>
        <taxon>Cyanophyceae</taxon>
        <taxon>Oscillatoriophycideae</taxon>
        <taxon>Aerosakkonematales</taxon>
        <taxon>Aerosakkonemataceae</taxon>
        <taxon>Microseira</taxon>
    </lineage>
</organism>
<dbReference type="RefSeq" id="WP_226580264.1">
    <property type="nucleotide sequence ID" value="NZ_BLAY01000036.1"/>
</dbReference>
<keyword evidence="2" id="KW-1185">Reference proteome</keyword>
<dbReference type="AlphaFoldDB" id="A0AAV3X7Z7"/>
<sequence length="181" mass="21198">MTQDNSVDRGIERIKAINWELNDSRTASHIALFREYLRRASLWAKALGCTDEWPFFDVAAQIDPSLRADEAKVEVLKRHLTQFRLFRPIKRTCEWFVHWAVVKDRPEVTKFALPDPYDPLILMYERGGDFYAEHGFFYFSVGSFPIGNWSQYYSLSPNIVLDEQVLDQLDTKQIEVSRSSK</sequence>